<comment type="similarity">
    <text evidence="1">Belongs to the phosphosulfolactate synthase family.</text>
</comment>
<dbReference type="InterPro" id="IPR036112">
    <property type="entry name" value="ComA_synth_sf"/>
</dbReference>
<dbReference type="Pfam" id="PF02679">
    <property type="entry name" value="ComA"/>
    <property type="match status" value="1"/>
</dbReference>
<dbReference type="Proteomes" id="UP000470771">
    <property type="component" value="Unassembled WGS sequence"/>
</dbReference>
<dbReference type="RefSeq" id="WP_160634021.1">
    <property type="nucleotide sequence ID" value="NZ_WWNE01000012.1"/>
</dbReference>
<reference evidence="2 3" key="1">
    <citation type="submission" date="2019-12" db="EMBL/GenBank/DDBJ databases">
        <authorList>
            <person name="Zhao J."/>
        </authorList>
    </citation>
    <scope>NUCLEOTIDE SEQUENCE [LARGE SCALE GENOMIC DNA]</scope>
    <source>
        <strain evidence="2 3">S-15</strain>
    </source>
</reference>
<evidence type="ECO:0000313" key="3">
    <source>
        <dbReference type="Proteomes" id="UP000470771"/>
    </source>
</evidence>
<accession>A0A6N9NMF8</accession>
<sequence length="261" mass="29462">MKNFELPFIPERTAKPRENGVTMMMDKGLSLRQAEDFIETSGDLTDVIKLGFGTSYVSNNLEQKIKLYHDAGLKVYLGGTLFESFIIRGMFDEYRKLMDKLKLQVCEVSDGSIVMNHDVKCKYISTLAKDFTVLSEVGSKEEGILISPGKWISMMTKELEAGSWKVIAEARESGTVGIYRPNGTAHSALVNKILKKVPMDKILWEAPIKAQQVWFIKLLGPNVNLGNIGYEEVIPLETLRIGLRGDTFFQYLSDEMISEYK</sequence>
<dbReference type="PANTHER" id="PTHR48413">
    <property type="match status" value="1"/>
</dbReference>
<dbReference type="EMBL" id="WWNE01000012">
    <property type="protein sequence ID" value="NBG67072.1"/>
    <property type="molecule type" value="Genomic_DNA"/>
</dbReference>
<gene>
    <name evidence="2" type="ORF">GQN54_13165</name>
</gene>
<dbReference type="InterPro" id="IPR013785">
    <property type="entry name" value="Aldolase_TIM"/>
</dbReference>
<comment type="caution">
    <text evidence="2">The sequence shown here is derived from an EMBL/GenBank/DDBJ whole genome shotgun (WGS) entry which is preliminary data.</text>
</comment>
<dbReference type="Gene3D" id="3.20.20.70">
    <property type="entry name" value="Aldolase class I"/>
    <property type="match status" value="1"/>
</dbReference>
<dbReference type="SUPFAM" id="SSF102110">
    <property type="entry name" value="(2r)-phospho-3-sulfolactate synthase ComA"/>
    <property type="match status" value="1"/>
</dbReference>
<dbReference type="PANTHER" id="PTHR48413:SF1">
    <property type="entry name" value="PROTEIN HEAT-STRESS-ASSOCIATED 32"/>
    <property type="match status" value="1"/>
</dbReference>
<name>A0A6N9NMF8_9FLAO</name>
<dbReference type="InterPro" id="IPR003830">
    <property type="entry name" value="ComA_synth"/>
</dbReference>
<dbReference type="AlphaFoldDB" id="A0A6N9NMF8"/>
<organism evidence="2 3">
    <name type="scientific">Acidiluteibacter ferrifornacis</name>
    <dbReference type="NCBI Taxonomy" id="2692424"/>
    <lineage>
        <taxon>Bacteria</taxon>
        <taxon>Pseudomonadati</taxon>
        <taxon>Bacteroidota</taxon>
        <taxon>Flavobacteriia</taxon>
        <taxon>Flavobacteriales</taxon>
        <taxon>Cryomorphaceae</taxon>
        <taxon>Acidiluteibacter</taxon>
    </lineage>
</organism>
<proteinExistence type="inferred from homology"/>
<protein>
    <submittedName>
        <fullName evidence="2">Phosphosulfolactate synthase</fullName>
    </submittedName>
</protein>
<evidence type="ECO:0000256" key="1">
    <source>
        <dbReference type="ARBA" id="ARBA00010424"/>
    </source>
</evidence>
<keyword evidence="3" id="KW-1185">Reference proteome</keyword>
<evidence type="ECO:0000313" key="2">
    <source>
        <dbReference type="EMBL" id="NBG67072.1"/>
    </source>
</evidence>